<organism evidence="1 2">
    <name type="scientific">Catharanthus roseus</name>
    <name type="common">Madagascar periwinkle</name>
    <name type="synonym">Vinca rosea</name>
    <dbReference type="NCBI Taxonomy" id="4058"/>
    <lineage>
        <taxon>Eukaryota</taxon>
        <taxon>Viridiplantae</taxon>
        <taxon>Streptophyta</taxon>
        <taxon>Embryophyta</taxon>
        <taxon>Tracheophyta</taxon>
        <taxon>Spermatophyta</taxon>
        <taxon>Magnoliopsida</taxon>
        <taxon>eudicotyledons</taxon>
        <taxon>Gunneridae</taxon>
        <taxon>Pentapetalae</taxon>
        <taxon>asterids</taxon>
        <taxon>lamiids</taxon>
        <taxon>Gentianales</taxon>
        <taxon>Apocynaceae</taxon>
        <taxon>Rauvolfioideae</taxon>
        <taxon>Vinceae</taxon>
        <taxon>Catharanthinae</taxon>
        <taxon>Catharanthus</taxon>
    </lineage>
</organism>
<evidence type="ECO:0000313" key="2">
    <source>
        <dbReference type="Proteomes" id="UP001060085"/>
    </source>
</evidence>
<accession>A0ACB9ZZ20</accession>
<comment type="caution">
    <text evidence="1">The sequence shown here is derived from an EMBL/GenBank/DDBJ whole genome shotgun (WGS) entry which is preliminary data.</text>
</comment>
<dbReference type="Proteomes" id="UP001060085">
    <property type="component" value="Linkage Group LG07"/>
</dbReference>
<name>A0ACB9ZZ20_CATRO</name>
<dbReference type="EMBL" id="CM044707">
    <property type="protein sequence ID" value="KAI5652967.1"/>
    <property type="molecule type" value="Genomic_DNA"/>
</dbReference>
<sequence>MLGSVTLDLDPVDKRRSSIGGLGPRRYCISLRIMLCDSDYFLAGSVRRGPPARVAQGGMVGIDYGMPEIIRRPCFRFRTLSVEFSACMFFLKFQVSWQRRSVLILSDFSATPEPFRKFILCIKVLKALTSLR</sequence>
<keyword evidence="2" id="KW-1185">Reference proteome</keyword>
<reference evidence="2" key="1">
    <citation type="journal article" date="2023" name="Nat. Plants">
        <title>Single-cell RNA sequencing provides a high-resolution roadmap for understanding the multicellular compartmentation of specialized metabolism.</title>
        <authorList>
            <person name="Sun S."/>
            <person name="Shen X."/>
            <person name="Li Y."/>
            <person name="Li Y."/>
            <person name="Wang S."/>
            <person name="Li R."/>
            <person name="Zhang H."/>
            <person name="Shen G."/>
            <person name="Guo B."/>
            <person name="Wei J."/>
            <person name="Xu J."/>
            <person name="St-Pierre B."/>
            <person name="Chen S."/>
            <person name="Sun C."/>
        </authorList>
    </citation>
    <scope>NUCLEOTIDE SEQUENCE [LARGE SCALE GENOMIC DNA]</scope>
</reference>
<proteinExistence type="predicted"/>
<gene>
    <name evidence="1" type="ORF">M9H77_30154</name>
</gene>
<protein>
    <submittedName>
        <fullName evidence="1">Uncharacterized protein</fullName>
    </submittedName>
</protein>
<evidence type="ECO:0000313" key="1">
    <source>
        <dbReference type="EMBL" id="KAI5652967.1"/>
    </source>
</evidence>